<keyword evidence="6 7" id="KW-0472">Membrane</keyword>
<dbReference type="InterPro" id="IPR002110">
    <property type="entry name" value="Ankyrin_rpt"/>
</dbReference>
<dbReference type="AlphaFoldDB" id="A0ABD3H7C1"/>
<dbReference type="SUPFAM" id="SSF48403">
    <property type="entry name" value="Ankyrin repeat"/>
    <property type="match status" value="1"/>
</dbReference>
<keyword evidence="3" id="KW-0677">Repeat</keyword>
<keyword evidence="2 7" id="KW-0812">Transmembrane</keyword>
<feature type="transmembrane region" description="Helical" evidence="7">
    <location>
        <begin position="812"/>
        <end position="833"/>
    </location>
</feature>
<evidence type="ECO:0000259" key="8">
    <source>
        <dbReference type="Pfam" id="PF13962"/>
    </source>
</evidence>
<dbReference type="GO" id="GO:0016020">
    <property type="term" value="C:membrane"/>
    <property type="evidence" value="ECO:0007669"/>
    <property type="project" value="UniProtKB-SubCell"/>
</dbReference>
<accession>A0ABD3H7C1</accession>
<evidence type="ECO:0000256" key="5">
    <source>
        <dbReference type="ARBA" id="ARBA00023043"/>
    </source>
</evidence>
<dbReference type="PANTHER" id="PTHR24186">
    <property type="entry name" value="PROTEIN PHOSPHATASE 1 REGULATORY SUBUNIT"/>
    <property type="match status" value="1"/>
</dbReference>
<dbReference type="InterPro" id="IPR026961">
    <property type="entry name" value="PGG_dom"/>
</dbReference>
<evidence type="ECO:0000313" key="9">
    <source>
        <dbReference type="EMBL" id="KAL3686180.1"/>
    </source>
</evidence>
<evidence type="ECO:0000256" key="6">
    <source>
        <dbReference type="ARBA" id="ARBA00023136"/>
    </source>
</evidence>
<dbReference type="EMBL" id="JBJQOH010000006">
    <property type="protein sequence ID" value="KAL3686180.1"/>
    <property type="molecule type" value="Genomic_DNA"/>
</dbReference>
<keyword evidence="5" id="KW-0040">ANK repeat</keyword>
<name>A0ABD3H7C1_9MARC</name>
<evidence type="ECO:0000256" key="7">
    <source>
        <dbReference type="SAM" id="Phobius"/>
    </source>
</evidence>
<gene>
    <name evidence="9" type="ORF">R1sor_004202</name>
</gene>
<evidence type="ECO:0000256" key="3">
    <source>
        <dbReference type="ARBA" id="ARBA00022737"/>
    </source>
</evidence>
<keyword evidence="4 7" id="KW-1133">Transmembrane helix</keyword>
<sequence length="858" mass="96775">MAHAYESPRKVAWLKALHKGDCKLIESLLDEEERLVTIYPRSKSCVYAAEFAAQFDGWKGCSALHVAVKRGWPYLVHKIVSIFRESPDDSAANLNLVLLEELLLAFDTDYHLDALALAVVNGNKTIVRILAKAFSKCPNNPYRCTFPVSHRPARDGPNGAEGGKFPDEDNVDSGITGFESDELIGLRRANLEARIWSIIEEAFRRLRDNSLEEEKRKYSKNPAFNFLPRELFFAHYWILDRSSYYEQPVNQQGFLTRSHPQRSRPAIAGLIEKVVDILKESPDPDAQQLMDFMFSLKDGRGKTLAHVLASVYPYDRDWTTILQWDEKVRTRFLSAVDGAGRTVAHEFVDGIMGRPTTTDRDFSYFFLQVMGTGELTKLSKRYDGELFENFDLDALCTRNAYADHIYDFQSIFQGNYLYEPASRRYEPGQFVDASRNVFHESSALHYAALHNCSAFFSTLIRTCSPPPDWNATCKMRLKRVEKRRLCVAFEKEFQEFAPVNILQVAALSGSDSVFKALLEIDELFDGTRRRNARGPNPGQSHRNGPFSVLYIASSAGDPAMIQALLASQKFDPQITTEESRDTALHFAADAHYTGPLLQPTLLDLVNVSHRPGMAMPHTFRFLDKTREEFIQGEDSRRKGCISLLLQAGIDIWQKNTNSKSADPGENASPDFCSWWYEKLSKETQELRTGLNTAANAISVTAALVATASFTGPLQPPLNYQYADSPKTAVYVGNPSVRVFMVCDTLALYFALIAILFSLMPLLPLPQESMLEDLSHVRKVVTAAIVFLILSVVLFLVGFAAASIAVIPKDNRGLTLTSVGIGGIFILYLIYLFLLRLSRLLLHKETWIRRNYRRLTVIL</sequence>
<keyword evidence="10" id="KW-1185">Reference proteome</keyword>
<evidence type="ECO:0000313" key="10">
    <source>
        <dbReference type="Proteomes" id="UP001633002"/>
    </source>
</evidence>
<dbReference type="Proteomes" id="UP001633002">
    <property type="component" value="Unassembled WGS sequence"/>
</dbReference>
<feature type="domain" description="PGG" evidence="8">
    <location>
        <begin position="689"/>
        <end position="804"/>
    </location>
</feature>
<proteinExistence type="predicted"/>
<evidence type="ECO:0000256" key="1">
    <source>
        <dbReference type="ARBA" id="ARBA00004141"/>
    </source>
</evidence>
<dbReference type="InterPro" id="IPR036770">
    <property type="entry name" value="Ankyrin_rpt-contain_sf"/>
</dbReference>
<evidence type="ECO:0000256" key="4">
    <source>
        <dbReference type="ARBA" id="ARBA00022989"/>
    </source>
</evidence>
<organism evidence="9 10">
    <name type="scientific">Riccia sorocarpa</name>
    <dbReference type="NCBI Taxonomy" id="122646"/>
    <lineage>
        <taxon>Eukaryota</taxon>
        <taxon>Viridiplantae</taxon>
        <taxon>Streptophyta</taxon>
        <taxon>Embryophyta</taxon>
        <taxon>Marchantiophyta</taxon>
        <taxon>Marchantiopsida</taxon>
        <taxon>Marchantiidae</taxon>
        <taxon>Marchantiales</taxon>
        <taxon>Ricciaceae</taxon>
        <taxon>Riccia</taxon>
    </lineage>
</organism>
<dbReference type="SMART" id="SM00248">
    <property type="entry name" value="ANK"/>
    <property type="match status" value="4"/>
</dbReference>
<evidence type="ECO:0000256" key="2">
    <source>
        <dbReference type="ARBA" id="ARBA00022692"/>
    </source>
</evidence>
<comment type="subcellular location">
    <subcellularLocation>
        <location evidence="1">Membrane</location>
        <topology evidence="1">Multi-pass membrane protein</topology>
    </subcellularLocation>
</comment>
<feature type="transmembrane region" description="Helical" evidence="7">
    <location>
        <begin position="745"/>
        <end position="762"/>
    </location>
</feature>
<protein>
    <recommendedName>
        <fullName evidence="8">PGG domain-containing protein</fullName>
    </recommendedName>
</protein>
<feature type="transmembrane region" description="Helical" evidence="7">
    <location>
        <begin position="783"/>
        <end position="806"/>
    </location>
</feature>
<comment type="caution">
    <text evidence="9">The sequence shown here is derived from an EMBL/GenBank/DDBJ whole genome shotgun (WGS) entry which is preliminary data.</text>
</comment>
<dbReference type="Pfam" id="PF13962">
    <property type="entry name" value="PGG"/>
    <property type="match status" value="1"/>
</dbReference>
<dbReference type="Gene3D" id="1.25.40.20">
    <property type="entry name" value="Ankyrin repeat-containing domain"/>
    <property type="match status" value="1"/>
</dbReference>
<reference evidence="9 10" key="1">
    <citation type="submission" date="2024-09" db="EMBL/GenBank/DDBJ databases">
        <title>Chromosome-scale assembly of Riccia sorocarpa.</title>
        <authorList>
            <person name="Paukszto L."/>
        </authorList>
    </citation>
    <scope>NUCLEOTIDE SEQUENCE [LARGE SCALE GENOMIC DNA]</scope>
    <source>
        <strain evidence="9">LP-2024</strain>
        <tissue evidence="9">Aerial parts of the thallus</tissue>
    </source>
</reference>
<dbReference type="PANTHER" id="PTHR24186:SF38">
    <property type="entry name" value="ANKYRIN REPEAT FAMILY PROTEIN"/>
    <property type="match status" value="1"/>
</dbReference>